<dbReference type="eggNOG" id="ENOG50336V6">
    <property type="taxonomic scope" value="Bacteria"/>
</dbReference>
<dbReference type="STRING" id="796606.BMMGA3_10300"/>
<proteinExistence type="predicted"/>
<reference evidence="1 2" key="1">
    <citation type="journal article" date="2015" name="BMC Genomics">
        <title>Transcriptome analysis of thermophilic methylotrophic Bacillus methanolicus MGA3 using RNA-sequencing provides detailed insights into its previously uncharted transcriptional landscape.</title>
        <authorList>
            <person name="Irla M."/>
            <person name="Neshat A."/>
            <person name="Brautaset T."/>
            <person name="Ruckert C."/>
            <person name="Kalinowski J."/>
            <person name="Wendisch V.F."/>
        </authorList>
    </citation>
    <scope>NUCLEOTIDE SEQUENCE [LARGE SCALE GENOMIC DNA]</scope>
    <source>
        <strain evidence="2">MGA3 / ATCC 53907</strain>
    </source>
</reference>
<dbReference type="HOGENOM" id="CLU_124985_0_0_9"/>
<dbReference type="RefSeq" id="WP_004435055.1">
    <property type="nucleotide sequence ID" value="NZ_ADWW01000002.1"/>
</dbReference>
<accession>I3E9N6</accession>
<gene>
    <name evidence="1" type="ORF">BMMGA3_10300</name>
</gene>
<organism evidence="1 2">
    <name type="scientific">Bacillus methanolicus (strain MGA3 / ATCC 53907)</name>
    <dbReference type="NCBI Taxonomy" id="796606"/>
    <lineage>
        <taxon>Bacteria</taxon>
        <taxon>Bacillati</taxon>
        <taxon>Bacillota</taxon>
        <taxon>Bacilli</taxon>
        <taxon>Bacillales</taxon>
        <taxon>Bacillaceae</taxon>
        <taxon>Bacillus</taxon>
    </lineage>
</organism>
<dbReference type="AlphaFoldDB" id="I3E9N6"/>
<keyword evidence="2" id="KW-1185">Reference proteome</keyword>
<name>I3E9N6_BACMM</name>
<evidence type="ECO:0000313" key="2">
    <source>
        <dbReference type="Proteomes" id="UP000027602"/>
    </source>
</evidence>
<protein>
    <submittedName>
        <fullName evidence="1">Uncharacterized protein</fullName>
    </submittedName>
</protein>
<dbReference type="OrthoDB" id="2964978at2"/>
<sequence length="177" mass="19760">MFDPTAFENMKVVIEGAVYDLDLSGEIRVIDRNDLINTAKLSREFNISFTKAGECQPQKVIAKFIMEAKLENLAAELLPAAQSVKLSGSNVIIVFIAEHENDKGINKKLLKTVKEIWGENRSVAQKIIIDPSADNEMVKSETSVSFNRLVSEEQIDDLAEMIPFMLQTLKELSTIVS</sequence>
<dbReference type="EMBL" id="CP007739">
    <property type="protein sequence ID" value="AIE60456.1"/>
    <property type="molecule type" value="Genomic_DNA"/>
</dbReference>
<evidence type="ECO:0000313" key="1">
    <source>
        <dbReference type="EMBL" id="AIE60456.1"/>
    </source>
</evidence>
<dbReference type="KEGG" id="bmet:BMMGA3_10300"/>
<dbReference type="Proteomes" id="UP000027602">
    <property type="component" value="Chromosome"/>
</dbReference>